<dbReference type="AlphaFoldDB" id="A0A5K3FCZ4"/>
<name>A0A5K3FCZ4_MESCO</name>
<organism evidence="2">
    <name type="scientific">Mesocestoides corti</name>
    <name type="common">Flatworm</name>
    <dbReference type="NCBI Taxonomy" id="53468"/>
    <lineage>
        <taxon>Eukaryota</taxon>
        <taxon>Metazoa</taxon>
        <taxon>Spiralia</taxon>
        <taxon>Lophotrochozoa</taxon>
        <taxon>Platyhelminthes</taxon>
        <taxon>Cestoda</taxon>
        <taxon>Eucestoda</taxon>
        <taxon>Cyclophyllidea</taxon>
        <taxon>Mesocestoididae</taxon>
        <taxon>Mesocestoides</taxon>
    </lineage>
</organism>
<proteinExistence type="predicted"/>
<feature type="chain" id="PRO_5024376326" evidence="1">
    <location>
        <begin position="21"/>
        <end position="64"/>
    </location>
</feature>
<sequence length="64" mass="7439">MPFIICVCIWLAAFLPRMRLEPKETKDWLRSVLSTTFAPLYITTLASFRKIAVFSFWLGSPHYG</sequence>
<accession>A0A5K3FCZ4</accession>
<evidence type="ECO:0000313" key="2">
    <source>
        <dbReference type="WBParaSite" id="MCU_007421-RA"/>
    </source>
</evidence>
<dbReference type="WBParaSite" id="MCU_007421-RA">
    <property type="protein sequence ID" value="MCU_007421-RA"/>
    <property type="gene ID" value="MCU_007421"/>
</dbReference>
<keyword evidence="1" id="KW-0732">Signal</keyword>
<reference evidence="2" key="1">
    <citation type="submission" date="2019-11" db="UniProtKB">
        <authorList>
            <consortium name="WormBaseParasite"/>
        </authorList>
    </citation>
    <scope>IDENTIFICATION</scope>
</reference>
<protein>
    <submittedName>
        <fullName evidence="2">Secreted protein</fullName>
    </submittedName>
</protein>
<evidence type="ECO:0000256" key="1">
    <source>
        <dbReference type="SAM" id="SignalP"/>
    </source>
</evidence>
<feature type="signal peptide" evidence="1">
    <location>
        <begin position="1"/>
        <end position="20"/>
    </location>
</feature>